<sequence>MHFFFALQLLAFSPFNTDAKFIVEVQNVRQHTGQIRVGLYKPCDNFPMGCKPVVSQTVEVTGSSVKITFPVKPGDYAIALFHDVNGNGKMDKKAFGIPKEPYGFSNNYHPRLSGPAFDDCRVRINETGKTISIKLI</sequence>
<proteinExistence type="predicted"/>
<dbReference type="InterPro" id="IPR018673">
    <property type="entry name" value="DUF2141"/>
</dbReference>
<protein>
    <submittedName>
        <fullName evidence="1">DUF2141 domain-containing protein</fullName>
    </submittedName>
</protein>
<evidence type="ECO:0000313" key="1">
    <source>
        <dbReference type="EMBL" id="RRB12785.1"/>
    </source>
</evidence>
<keyword evidence="2" id="KW-1185">Reference proteome</keyword>
<dbReference type="EMBL" id="RQJP01000004">
    <property type="protein sequence ID" value="RRB12785.1"/>
    <property type="molecule type" value="Genomic_DNA"/>
</dbReference>
<reference evidence="1 2" key="1">
    <citation type="submission" date="2018-11" db="EMBL/GenBank/DDBJ databases">
        <authorList>
            <person name="Zhou Z."/>
            <person name="Wang G."/>
        </authorList>
    </citation>
    <scope>NUCLEOTIDE SEQUENCE [LARGE SCALE GENOMIC DNA]</scope>
    <source>
        <strain evidence="1 2">KCTC42998</strain>
    </source>
</reference>
<dbReference type="Pfam" id="PF09912">
    <property type="entry name" value="DUF2141"/>
    <property type="match status" value="1"/>
</dbReference>
<accession>A0A3P1CHP4</accession>
<dbReference type="AlphaFoldDB" id="A0A3P1CHP4"/>
<comment type="caution">
    <text evidence="1">The sequence shown here is derived from an EMBL/GenBank/DDBJ whole genome shotgun (WGS) entry which is preliminary data.</text>
</comment>
<dbReference type="RefSeq" id="WP_124908734.1">
    <property type="nucleotide sequence ID" value="NZ_RQJP01000004.1"/>
</dbReference>
<evidence type="ECO:0000313" key="2">
    <source>
        <dbReference type="Proteomes" id="UP000274271"/>
    </source>
</evidence>
<organism evidence="1 2">
    <name type="scientific">Larkinella knui</name>
    <dbReference type="NCBI Taxonomy" id="2025310"/>
    <lineage>
        <taxon>Bacteria</taxon>
        <taxon>Pseudomonadati</taxon>
        <taxon>Bacteroidota</taxon>
        <taxon>Cytophagia</taxon>
        <taxon>Cytophagales</taxon>
        <taxon>Spirosomataceae</taxon>
        <taxon>Larkinella</taxon>
    </lineage>
</organism>
<gene>
    <name evidence="1" type="ORF">EHT87_21655</name>
</gene>
<dbReference type="Proteomes" id="UP000274271">
    <property type="component" value="Unassembled WGS sequence"/>
</dbReference>
<name>A0A3P1CHP4_9BACT</name>
<dbReference type="OrthoDB" id="9788332at2"/>